<organism evidence="1 2">
    <name type="scientific">Ataeniobius toweri</name>
    <dbReference type="NCBI Taxonomy" id="208326"/>
    <lineage>
        <taxon>Eukaryota</taxon>
        <taxon>Metazoa</taxon>
        <taxon>Chordata</taxon>
        <taxon>Craniata</taxon>
        <taxon>Vertebrata</taxon>
        <taxon>Euteleostomi</taxon>
        <taxon>Actinopterygii</taxon>
        <taxon>Neopterygii</taxon>
        <taxon>Teleostei</taxon>
        <taxon>Neoteleostei</taxon>
        <taxon>Acanthomorphata</taxon>
        <taxon>Ovalentaria</taxon>
        <taxon>Atherinomorphae</taxon>
        <taxon>Cyprinodontiformes</taxon>
        <taxon>Goodeidae</taxon>
        <taxon>Ataeniobius</taxon>
    </lineage>
</organism>
<evidence type="ECO:0000313" key="1">
    <source>
        <dbReference type="EMBL" id="MED6250857.1"/>
    </source>
</evidence>
<protein>
    <submittedName>
        <fullName evidence="1">Uncharacterized protein</fullName>
    </submittedName>
</protein>
<name>A0ABU7BJN5_9TELE</name>
<dbReference type="Proteomes" id="UP001345963">
    <property type="component" value="Unassembled WGS sequence"/>
</dbReference>
<proteinExistence type="predicted"/>
<keyword evidence="2" id="KW-1185">Reference proteome</keyword>
<comment type="caution">
    <text evidence="1">The sequence shown here is derived from an EMBL/GenBank/DDBJ whole genome shotgun (WGS) entry which is preliminary data.</text>
</comment>
<dbReference type="EMBL" id="JAHUTI010059280">
    <property type="protein sequence ID" value="MED6250857.1"/>
    <property type="molecule type" value="Genomic_DNA"/>
</dbReference>
<evidence type="ECO:0000313" key="2">
    <source>
        <dbReference type="Proteomes" id="UP001345963"/>
    </source>
</evidence>
<sequence>MEDGSFCPPTNCTVTVTTVMRSLLSSFQTGKTAPLGFVETVSLQGILWSTVCFCRPRCVPGQPRTESGWKRSDHWKGGGFIQAVASWEVRCYPPSPSEVVLEVG</sequence>
<gene>
    <name evidence="1" type="ORF">ATANTOWER_012841</name>
</gene>
<reference evidence="1 2" key="1">
    <citation type="submission" date="2021-07" db="EMBL/GenBank/DDBJ databases">
        <authorList>
            <person name="Palmer J.M."/>
        </authorList>
    </citation>
    <scope>NUCLEOTIDE SEQUENCE [LARGE SCALE GENOMIC DNA]</scope>
    <source>
        <strain evidence="1 2">AT_MEX2019</strain>
        <tissue evidence="1">Muscle</tissue>
    </source>
</reference>
<accession>A0ABU7BJN5</accession>